<feature type="transmembrane region" description="Helical" evidence="14">
    <location>
        <begin position="80"/>
        <end position="99"/>
    </location>
</feature>
<dbReference type="Pfam" id="PF00474">
    <property type="entry name" value="SSF"/>
    <property type="match status" value="1"/>
</dbReference>
<gene>
    <name evidence="15" type="ORF">HUG20_01195</name>
</gene>
<organism evidence="15 16">
    <name type="scientific">Salicibibacter cibi</name>
    <dbReference type="NCBI Taxonomy" id="2743001"/>
    <lineage>
        <taxon>Bacteria</taxon>
        <taxon>Bacillati</taxon>
        <taxon>Bacillota</taxon>
        <taxon>Bacilli</taxon>
        <taxon>Bacillales</taxon>
        <taxon>Bacillaceae</taxon>
        <taxon>Salicibibacter</taxon>
    </lineage>
</organism>
<dbReference type="PANTHER" id="PTHR48086:SF3">
    <property type="entry name" value="SODIUM_PROLINE SYMPORTER"/>
    <property type="match status" value="1"/>
</dbReference>
<keyword evidence="11" id="KW-0739">Sodium transport</keyword>
<dbReference type="InterPro" id="IPR001734">
    <property type="entry name" value="Na/solute_symporter"/>
</dbReference>
<evidence type="ECO:0000256" key="11">
    <source>
        <dbReference type="ARBA" id="ARBA00023201"/>
    </source>
</evidence>
<evidence type="ECO:0000313" key="15">
    <source>
        <dbReference type="EMBL" id="QQK78655.1"/>
    </source>
</evidence>
<keyword evidence="3" id="KW-0813">Transport</keyword>
<feature type="transmembrane region" description="Helical" evidence="14">
    <location>
        <begin position="194"/>
        <end position="213"/>
    </location>
</feature>
<evidence type="ECO:0000256" key="5">
    <source>
        <dbReference type="ARBA" id="ARBA00022692"/>
    </source>
</evidence>
<evidence type="ECO:0000256" key="7">
    <source>
        <dbReference type="ARBA" id="ARBA00022989"/>
    </source>
</evidence>
<evidence type="ECO:0000256" key="1">
    <source>
        <dbReference type="ARBA" id="ARBA00004651"/>
    </source>
</evidence>
<feature type="transmembrane region" description="Helical" evidence="14">
    <location>
        <begin position="328"/>
        <end position="359"/>
    </location>
</feature>
<keyword evidence="16" id="KW-1185">Reference proteome</keyword>
<dbReference type="Gene3D" id="1.20.1730.10">
    <property type="entry name" value="Sodium/glucose cotransporter"/>
    <property type="match status" value="1"/>
</dbReference>
<feature type="transmembrane region" description="Helical" evidence="14">
    <location>
        <begin position="163"/>
        <end position="182"/>
    </location>
</feature>
<comment type="catalytic activity">
    <reaction evidence="12">
        <text>L-proline(in) + Na(+)(in) = L-proline(out) + Na(+)(out)</text>
        <dbReference type="Rhea" id="RHEA:28967"/>
        <dbReference type="ChEBI" id="CHEBI:29101"/>
        <dbReference type="ChEBI" id="CHEBI:60039"/>
    </reaction>
</comment>
<feature type="transmembrane region" description="Helical" evidence="14">
    <location>
        <begin position="403"/>
        <end position="427"/>
    </location>
</feature>
<feature type="transmembrane region" description="Helical" evidence="14">
    <location>
        <begin position="12"/>
        <end position="30"/>
    </location>
</feature>
<keyword evidence="10 14" id="KW-0472">Membrane</keyword>
<dbReference type="KEGG" id="scib:HUG20_01195"/>
<evidence type="ECO:0000256" key="2">
    <source>
        <dbReference type="ARBA" id="ARBA00006434"/>
    </source>
</evidence>
<evidence type="ECO:0000313" key="16">
    <source>
        <dbReference type="Proteomes" id="UP000595349"/>
    </source>
</evidence>
<dbReference type="RefSeq" id="WP_200087098.1">
    <property type="nucleotide sequence ID" value="NZ_CP054706.1"/>
</dbReference>
<keyword evidence="5 14" id="KW-0812">Transmembrane</keyword>
<evidence type="ECO:0000256" key="9">
    <source>
        <dbReference type="ARBA" id="ARBA00023065"/>
    </source>
</evidence>
<dbReference type="InterPro" id="IPR050277">
    <property type="entry name" value="Sodium:Solute_Symporter"/>
</dbReference>
<keyword evidence="8" id="KW-0915">Sodium</keyword>
<dbReference type="GO" id="GO:0006814">
    <property type="term" value="P:sodium ion transport"/>
    <property type="evidence" value="ECO:0007669"/>
    <property type="project" value="UniProtKB-KW"/>
</dbReference>
<accession>A0A7T6Z886</accession>
<dbReference type="CDD" id="cd10322">
    <property type="entry name" value="SLC5sbd"/>
    <property type="match status" value="1"/>
</dbReference>
<evidence type="ECO:0000256" key="6">
    <source>
        <dbReference type="ARBA" id="ARBA00022847"/>
    </source>
</evidence>
<dbReference type="Proteomes" id="UP000595349">
    <property type="component" value="Chromosome"/>
</dbReference>
<comment type="subcellular location">
    <subcellularLocation>
        <location evidence="1">Cell membrane</location>
        <topology evidence="1">Multi-pass membrane protein</topology>
    </subcellularLocation>
</comment>
<keyword evidence="7 14" id="KW-1133">Transmembrane helix</keyword>
<dbReference type="PANTHER" id="PTHR48086">
    <property type="entry name" value="SODIUM/PROLINE SYMPORTER-RELATED"/>
    <property type="match status" value="1"/>
</dbReference>
<keyword evidence="4" id="KW-1003">Cell membrane</keyword>
<proteinExistence type="inferred from homology"/>
<dbReference type="GO" id="GO:0005886">
    <property type="term" value="C:plasma membrane"/>
    <property type="evidence" value="ECO:0007669"/>
    <property type="project" value="UniProtKB-SubCell"/>
</dbReference>
<feature type="transmembrane region" description="Helical" evidence="14">
    <location>
        <begin position="380"/>
        <end position="397"/>
    </location>
</feature>
<dbReference type="InterPro" id="IPR038377">
    <property type="entry name" value="Na/Glc_symporter_sf"/>
</dbReference>
<keyword evidence="9" id="KW-0406">Ion transport</keyword>
<dbReference type="EMBL" id="CP054706">
    <property type="protein sequence ID" value="QQK78655.1"/>
    <property type="molecule type" value="Genomic_DNA"/>
</dbReference>
<dbReference type="AlphaFoldDB" id="A0A7T6Z886"/>
<dbReference type="GO" id="GO:0015293">
    <property type="term" value="F:symporter activity"/>
    <property type="evidence" value="ECO:0007669"/>
    <property type="project" value="UniProtKB-KW"/>
</dbReference>
<evidence type="ECO:0000256" key="8">
    <source>
        <dbReference type="ARBA" id="ARBA00023053"/>
    </source>
</evidence>
<feature type="transmembrane region" description="Helical" evidence="14">
    <location>
        <begin position="242"/>
        <end position="261"/>
    </location>
</feature>
<keyword evidence="6" id="KW-0769">Symport</keyword>
<comment type="similarity">
    <text evidence="2 13">Belongs to the sodium:solute symporter (SSF) (TC 2.A.21) family.</text>
</comment>
<dbReference type="PROSITE" id="PS50283">
    <property type="entry name" value="NA_SOLUT_SYMP_3"/>
    <property type="match status" value="1"/>
</dbReference>
<evidence type="ECO:0000256" key="3">
    <source>
        <dbReference type="ARBA" id="ARBA00022448"/>
    </source>
</evidence>
<feature type="transmembrane region" description="Helical" evidence="14">
    <location>
        <begin position="281"/>
        <end position="303"/>
    </location>
</feature>
<sequence>MQDLRFSGIDSIIILLAYAVIMVIIGWLAGRGENIGKSVSKYYLAGRNLGIITLFFTLYATQYSGNTIIGYAPQAYREGFSWIQSVPMLTIVIGVYLLYAPRLYTIAKKAKFITPTDWVRYRFQSKQVTILAIILMLWGIGNFFLEQIVAIGTAVSGLTGGTIPYGVAVIGFIIVMLTYEWLGGMKAVATTDVLQGSILLIGVIVMLIGGITLSSGGATSISENIAAIDQERIGVPDLFTNINWISMIVLAGFGAALYPQAIQRIYSTKSERTFKKSLARLAWMPPITVGVVFILGIIAIQLYPGLSVTESEEIIGLLANDIADLNLFYYWMMIIFFGAIVGAIVSTADSVLLSFSSIISHDVYGKYINSSASEKRKIKVGKLTGIVLVGLILWIAWNPPGTLYQIFVLKLEFLIQLVPVFILGLYWKRLSSGPVFWGMLIGAIVAAGMTIAGYETVFGIHGGLYGLTINIIICVVGSLMIPMNQEKRKKAEILTAIKTKTNNDLST</sequence>
<protein>
    <submittedName>
        <fullName evidence="15">Sodium:solute symporter family protein</fullName>
    </submittedName>
</protein>
<feature type="transmembrane region" description="Helical" evidence="14">
    <location>
        <begin position="434"/>
        <end position="454"/>
    </location>
</feature>
<feature type="transmembrane region" description="Helical" evidence="14">
    <location>
        <begin position="42"/>
        <end position="60"/>
    </location>
</feature>
<reference evidence="15 16" key="1">
    <citation type="submission" date="2020-06" db="EMBL/GenBank/DDBJ databases">
        <title>Genomic analysis of Salicibibacter sp. NKC21-4.</title>
        <authorList>
            <person name="Oh Y.J."/>
        </authorList>
    </citation>
    <scope>NUCLEOTIDE SEQUENCE [LARGE SCALE GENOMIC DNA]</scope>
    <source>
        <strain evidence="15 16">NKC21-4</strain>
    </source>
</reference>
<feature type="transmembrane region" description="Helical" evidence="14">
    <location>
        <begin position="128"/>
        <end position="151"/>
    </location>
</feature>
<feature type="transmembrane region" description="Helical" evidence="14">
    <location>
        <begin position="460"/>
        <end position="481"/>
    </location>
</feature>
<evidence type="ECO:0000256" key="13">
    <source>
        <dbReference type="RuleBase" id="RU362091"/>
    </source>
</evidence>
<evidence type="ECO:0000256" key="12">
    <source>
        <dbReference type="ARBA" id="ARBA00033708"/>
    </source>
</evidence>
<name>A0A7T6Z886_9BACI</name>
<evidence type="ECO:0000256" key="4">
    <source>
        <dbReference type="ARBA" id="ARBA00022475"/>
    </source>
</evidence>
<evidence type="ECO:0000256" key="14">
    <source>
        <dbReference type="SAM" id="Phobius"/>
    </source>
</evidence>
<evidence type="ECO:0000256" key="10">
    <source>
        <dbReference type="ARBA" id="ARBA00023136"/>
    </source>
</evidence>